<evidence type="ECO:0000313" key="2">
    <source>
        <dbReference type="Proteomes" id="UP000254331"/>
    </source>
</evidence>
<proteinExistence type="predicted"/>
<organism evidence="1 2">
    <name type="scientific">Proteus vulgaris</name>
    <dbReference type="NCBI Taxonomy" id="585"/>
    <lineage>
        <taxon>Bacteria</taxon>
        <taxon>Pseudomonadati</taxon>
        <taxon>Pseudomonadota</taxon>
        <taxon>Gammaproteobacteria</taxon>
        <taxon>Enterobacterales</taxon>
        <taxon>Morganellaceae</taxon>
        <taxon>Proteus</taxon>
    </lineage>
</organism>
<reference evidence="1 2" key="1">
    <citation type="submission" date="2018-06" db="EMBL/GenBank/DDBJ databases">
        <authorList>
            <consortium name="Pathogen Informatics"/>
            <person name="Doyle S."/>
        </authorList>
    </citation>
    <scope>NUCLEOTIDE SEQUENCE [LARGE SCALE GENOMIC DNA]</scope>
    <source>
        <strain evidence="1 2">NCTC10376</strain>
    </source>
</reference>
<evidence type="ECO:0008006" key="3">
    <source>
        <dbReference type="Google" id="ProtNLM"/>
    </source>
</evidence>
<gene>
    <name evidence="1" type="ORF">NCTC10376_01467</name>
</gene>
<protein>
    <recommendedName>
        <fullName evidence="3">Barstar (barnase inhibitor) domain-containing protein</fullName>
    </recommendedName>
</protein>
<name>A0A379F7S8_PROVU</name>
<dbReference type="OrthoDB" id="6447030at2"/>
<evidence type="ECO:0000313" key="1">
    <source>
        <dbReference type="EMBL" id="SUC15616.1"/>
    </source>
</evidence>
<accession>A0A379F7S8</accession>
<dbReference type="GeneID" id="93395775"/>
<dbReference type="EMBL" id="UGTW01000001">
    <property type="protein sequence ID" value="SUC15616.1"/>
    <property type="molecule type" value="Genomic_DNA"/>
</dbReference>
<dbReference type="Proteomes" id="UP000254331">
    <property type="component" value="Unassembled WGS sequence"/>
</dbReference>
<dbReference type="RefSeq" id="WP_036939814.1">
    <property type="nucleotide sequence ID" value="NZ_CP104121.1"/>
</dbReference>
<dbReference type="AlphaFoldDB" id="A0A379F7S8"/>
<sequence>MEHTKYYICINGVEIISAYNLDILDLNHIDNENIFFLLIKSDEIKISDSIKIKTNDIINISFYINNTCIYEFDSNLLDNEIKLNEGQNLSLTIKTTDLPPLAIYNILKEWENGNEIFYWRNNKCEKSKKIWLNSCLYWQQTLPSNKNIILNPHINLDNVNNILDFFCMLGEAFWGRKGYIGKDFYGFNDLLGDLTANGNKINIYIKNDKKLKEFLERISPINHSYYDVFMSILVDNDCNIINVENKS</sequence>